<dbReference type="SUPFAM" id="SSF49265">
    <property type="entry name" value="Fibronectin type III"/>
    <property type="match status" value="2"/>
</dbReference>
<accession>A0AAE1B6T2</accession>
<evidence type="ECO:0000313" key="5">
    <source>
        <dbReference type="Proteomes" id="UP001283361"/>
    </source>
</evidence>
<dbReference type="PROSITE" id="PS50853">
    <property type="entry name" value="FN3"/>
    <property type="match status" value="2"/>
</dbReference>
<dbReference type="EMBL" id="JAWDGP010000454">
    <property type="protein sequence ID" value="KAK3800479.1"/>
    <property type="molecule type" value="Genomic_DNA"/>
</dbReference>
<protein>
    <recommendedName>
        <fullName evidence="3">Fibronectin type-III domain-containing protein</fullName>
    </recommendedName>
</protein>
<name>A0AAE1B6T2_9GAST</name>
<organism evidence="4 5">
    <name type="scientific">Elysia crispata</name>
    <name type="common">lettuce slug</name>
    <dbReference type="NCBI Taxonomy" id="231223"/>
    <lineage>
        <taxon>Eukaryota</taxon>
        <taxon>Metazoa</taxon>
        <taxon>Spiralia</taxon>
        <taxon>Lophotrochozoa</taxon>
        <taxon>Mollusca</taxon>
        <taxon>Gastropoda</taxon>
        <taxon>Heterobranchia</taxon>
        <taxon>Euthyneura</taxon>
        <taxon>Panpulmonata</taxon>
        <taxon>Sacoglossa</taxon>
        <taxon>Placobranchoidea</taxon>
        <taxon>Plakobranchidae</taxon>
        <taxon>Elysia</taxon>
    </lineage>
</organism>
<feature type="transmembrane region" description="Helical" evidence="2">
    <location>
        <begin position="1163"/>
        <end position="1187"/>
    </location>
</feature>
<feature type="domain" description="Fibronectin type-III" evidence="3">
    <location>
        <begin position="673"/>
        <end position="802"/>
    </location>
</feature>
<feature type="region of interest" description="Disordered" evidence="1">
    <location>
        <begin position="1357"/>
        <end position="1407"/>
    </location>
</feature>
<comment type="caution">
    <text evidence="4">The sequence shown here is derived from an EMBL/GenBank/DDBJ whole genome shotgun (WGS) entry which is preliminary data.</text>
</comment>
<dbReference type="GO" id="GO:0016020">
    <property type="term" value="C:membrane"/>
    <property type="evidence" value="ECO:0007669"/>
    <property type="project" value="UniProtKB-SubCell"/>
</dbReference>
<keyword evidence="2" id="KW-0812">Transmembrane</keyword>
<proteinExistence type="predicted"/>
<feature type="compositionally biased region" description="Polar residues" evidence="1">
    <location>
        <begin position="1386"/>
        <end position="1399"/>
    </location>
</feature>
<feature type="transmembrane region" description="Helical" evidence="2">
    <location>
        <begin position="1325"/>
        <end position="1346"/>
    </location>
</feature>
<keyword evidence="2" id="KW-1133">Transmembrane helix</keyword>
<feature type="transmembrane region" description="Helical" evidence="2">
    <location>
        <begin position="1199"/>
        <end position="1223"/>
    </location>
</feature>
<keyword evidence="5" id="KW-1185">Reference proteome</keyword>
<keyword evidence="2" id="KW-0472">Membrane</keyword>
<feature type="region of interest" description="Disordered" evidence="1">
    <location>
        <begin position="1286"/>
        <end position="1315"/>
    </location>
</feature>
<evidence type="ECO:0000256" key="1">
    <source>
        <dbReference type="SAM" id="MobiDB-lite"/>
    </source>
</evidence>
<dbReference type="Proteomes" id="UP001283361">
    <property type="component" value="Unassembled WGS sequence"/>
</dbReference>
<feature type="compositionally biased region" description="Low complexity" evidence="1">
    <location>
        <begin position="1305"/>
        <end position="1314"/>
    </location>
</feature>
<feature type="transmembrane region" description="Helical" evidence="2">
    <location>
        <begin position="1139"/>
        <end position="1156"/>
    </location>
</feature>
<dbReference type="CDD" id="cd00063">
    <property type="entry name" value="FN3"/>
    <property type="match status" value="2"/>
</dbReference>
<dbReference type="PANTHER" id="PTHR46957">
    <property type="entry name" value="CYTOKINE RECEPTOR"/>
    <property type="match status" value="1"/>
</dbReference>
<dbReference type="InterPro" id="IPR036116">
    <property type="entry name" value="FN3_sf"/>
</dbReference>
<sequence>MAKRNPTPPRDGMTLSTQKLVRVCLIIVQRQALSAGRPWTAGSDVCVDRTITGALKLHVNTDKDTVSRVEELLNAPPRCRVWTAYVAVLQERSITGPASHFKAENIRSKQETTFITLTWRGSTTRVAYYSMIVNPLPDPSGVITAGYSGGSVTGLTPGQQYTFTIVSTIAADNIYPQMTTSVNYTASTGDAFKVANIAKGPTANSVTLAWTAQTYSLSVAYSMTVDPLPDPSGVITAGSSGGSVTGLTPGQQYTFAIVSTIAADNIYPQMTTSVNYTSSTAQLHGGPCDENIQCISRLTCLRDVCQCLSGQRLIDAACLSLNTFKVSVTASKTGTTSATLTWTAIDHGLPVTYSMTVDPPLSPPRPVTAGPQGGRVDGLTSGRQYTLTIYSTVPADSVYQETTTSAVYTVFTKQVYDGPCIGAIECDSGLSCRNGLCKCSPGQRIAEGSCILQRAHGEGCSQGTECLNMFSCLSGVCKCPSGERFTGESCQPENTFKVSITGSRRNTTSATLTWTAIDHGLPVTYSMTVEPPLSPPRPVTAGPQGGRVDGLTPGRQYTLIIYSTIPADSVYQETTVSGNISVWMIPAKPKGNGEEIKLSEGVFNFTFEGSTGQIKGYRVTIEGVFNSVFTFTPWISDVYLKPGTAYAYSIIAVNGNGDESEPLVDTFQVRGEKPGKVSSLVSTRQTNTSATVQWRTPKEPNGILIGYLVAYSMSGSSEECLTISCSNCDDQWPQNLQDSLCTRSSVSTIEKSQDFLNDPNSVIDLVIDSLQPFRSYTFIIQAGNKEGFGQTASLSTMTSVGAAKELLDVELMPTGSDTTAGLEVTWVPGEMTGPTVYEIRSERETSLGSGSYTQMSTVIVNGYNNTKFDINGLLAFWNYKVSMTAVTSSGRSQPKAKVVKTKSNVPGFVTGLFLELDPSDAQKFTLQFRCPVEQDRNGQLEKYVVRKMIQGSYAEDKYISHTPVCRFSTGNFGSKLEVGNNYTFQVKVHNTQYAGSFNIGKTSLIVPRAPKLLSSKKPLIQGPEQTQLTVQYISMKVCHTCLLDNIQGEVVSVGLLVCLRHDDTPCRAVPRSVAAAATYLQSELNGFLDPYLATPLDWHRTLNNLQHQQDYTFIIGNDKICSENPILHCNGPLPNRTDVIITAIACTVAGCGHYTYPRVYKTLVLMAIADGMVLMAIADDMVLMAIADDMVLMAIADDMVLMAIADDMVLMTIADDMVLMAIADGMVLMAIADDMVLMAIADYMVLMAIADDMVLMAIADDMVLMAIADDMIRNLEFVFYPGSPLDKESGESGGPVRNVPDGTEESTSGSTDGSAGLTWGVTGGIIASAVLVGAAVGAVIVVVVVWRNRKIAGRDSQVNNEPVVGSPRDTPGGVPQTSMPHDLVRNSPQPQHNASLRQQQDGHHQHSDYVDHYERVESPALETTLYEDPVNIFNRSVNQAQENQGLQRTPSISVTDNGNNPRYVNVQIN</sequence>
<feature type="region of interest" description="Disordered" evidence="1">
    <location>
        <begin position="1441"/>
        <end position="1460"/>
    </location>
</feature>
<dbReference type="InterPro" id="IPR003961">
    <property type="entry name" value="FN3_dom"/>
</dbReference>
<evidence type="ECO:0000259" key="3">
    <source>
        <dbReference type="PROSITE" id="PS50853"/>
    </source>
</evidence>
<reference evidence="4" key="1">
    <citation type="journal article" date="2023" name="G3 (Bethesda)">
        <title>A reference genome for the long-term kleptoplast-retaining sea slug Elysia crispata morphotype clarki.</title>
        <authorList>
            <person name="Eastman K.E."/>
            <person name="Pendleton A.L."/>
            <person name="Shaikh M.A."/>
            <person name="Suttiyut T."/>
            <person name="Ogas R."/>
            <person name="Tomko P."/>
            <person name="Gavelis G."/>
            <person name="Widhalm J.R."/>
            <person name="Wisecaver J.H."/>
        </authorList>
    </citation>
    <scope>NUCLEOTIDE SEQUENCE</scope>
    <source>
        <strain evidence="4">ECLA1</strain>
    </source>
</reference>
<evidence type="ECO:0000313" key="4">
    <source>
        <dbReference type="EMBL" id="KAK3800479.1"/>
    </source>
</evidence>
<dbReference type="Gene3D" id="2.60.40.10">
    <property type="entry name" value="Immunoglobulins"/>
    <property type="match status" value="2"/>
</dbReference>
<dbReference type="InterPro" id="IPR050713">
    <property type="entry name" value="RTP_Phos/Ushers"/>
</dbReference>
<feature type="domain" description="Fibronectin type-III" evidence="3">
    <location>
        <begin position="805"/>
        <end position="906"/>
    </location>
</feature>
<gene>
    <name evidence="4" type="ORF">RRG08_051761</name>
</gene>
<dbReference type="Pfam" id="PF00041">
    <property type="entry name" value="fn3"/>
    <property type="match status" value="1"/>
</dbReference>
<feature type="transmembrane region" description="Helical" evidence="2">
    <location>
        <begin position="1235"/>
        <end position="1259"/>
    </location>
</feature>
<dbReference type="PANTHER" id="PTHR46957:SF3">
    <property type="entry name" value="CYTOKINE RECEPTOR"/>
    <property type="match status" value="1"/>
</dbReference>
<dbReference type="SMART" id="SM00060">
    <property type="entry name" value="FN3"/>
    <property type="match status" value="7"/>
</dbReference>
<dbReference type="InterPro" id="IPR013783">
    <property type="entry name" value="Ig-like_fold"/>
</dbReference>
<evidence type="ECO:0000256" key="2">
    <source>
        <dbReference type="SAM" id="Phobius"/>
    </source>
</evidence>